<comment type="caution">
    <text evidence="3">The sequence shown here is derived from an EMBL/GenBank/DDBJ whole genome shotgun (WGS) entry which is preliminary data.</text>
</comment>
<dbReference type="SUPFAM" id="SSF55347">
    <property type="entry name" value="Glyceraldehyde-3-phosphate dehydrogenase-like, C-terminal domain"/>
    <property type="match status" value="1"/>
</dbReference>
<dbReference type="Proteomes" id="UP000253628">
    <property type="component" value="Unassembled WGS sequence"/>
</dbReference>
<dbReference type="InterPro" id="IPR051450">
    <property type="entry name" value="Gfo/Idh/MocA_Oxidoreductases"/>
</dbReference>
<evidence type="ECO:0000313" key="4">
    <source>
        <dbReference type="Proteomes" id="UP000253628"/>
    </source>
</evidence>
<dbReference type="InterPro" id="IPR000683">
    <property type="entry name" value="Gfo/Idh/MocA-like_OxRdtase_N"/>
</dbReference>
<organism evidence="3 4">
    <name type="scientific">Eoetvoesiella caeni</name>
    <dbReference type="NCBI Taxonomy" id="645616"/>
    <lineage>
        <taxon>Bacteria</taxon>
        <taxon>Pseudomonadati</taxon>
        <taxon>Pseudomonadota</taxon>
        <taxon>Betaproteobacteria</taxon>
        <taxon>Burkholderiales</taxon>
        <taxon>Alcaligenaceae</taxon>
        <taxon>Eoetvoesiella</taxon>
    </lineage>
</organism>
<dbReference type="Gene3D" id="3.30.360.10">
    <property type="entry name" value="Dihydrodipicolinate Reductase, domain 2"/>
    <property type="match status" value="1"/>
</dbReference>
<dbReference type="InterPro" id="IPR036291">
    <property type="entry name" value="NAD(P)-bd_dom_sf"/>
</dbReference>
<proteinExistence type="predicted"/>
<dbReference type="SUPFAM" id="SSF51735">
    <property type="entry name" value="NAD(P)-binding Rossmann-fold domains"/>
    <property type="match status" value="1"/>
</dbReference>
<name>A0A366H0R3_9BURK</name>
<gene>
    <name evidence="3" type="ORF">DFR37_11743</name>
</gene>
<dbReference type="PANTHER" id="PTHR43377:SF1">
    <property type="entry name" value="BILIVERDIN REDUCTASE A"/>
    <property type="match status" value="1"/>
</dbReference>
<dbReference type="AlphaFoldDB" id="A0A366H0R3"/>
<dbReference type="GO" id="GO:0000166">
    <property type="term" value="F:nucleotide binding"/>
    <property type="evidence" value="ECO:0007669"/>
    <property type="project" value="InterPro"/>
</dbReference>
<keyword evidence="4" id="KW-1185">Reference proteome</keyword>
<reference evidence="3 4" key="1">
    <citation type="submission" date="2018-06" db="EMBL/GenBank/DDBJ databases">
        <title>Genomic Encyclopedia of Type Strains, Phase IV (KMG-IV): sequencing the most valuable type-strain genomes for metagenomic binning, comparative biology and taxonomic classification.</title>
        <authorList>
            <person name="Goeker M."/>
        </authorList>
    </citation>
    <scope>NUCLEOTIDE SEQUENCE [LARGE SCALE GENOMIC DNA]</scope>
    <source>
        <strain evidence="3 4">DSM 25520</strain>
    </source>
</reference>
<evidence type="ECO:0000259" key="1">
    <source>
        <dbReference type="Pfam" id="PF01408"/>
    </source>
</evidence>
<protein>
    <submittedName>
        <fullName evidence="3">Phthalate 4,5-cis-dihydrodiol dehydrogenase</fullName>
    </submittedName>
</protein>
<dbReference type="InterPro" id="IPR055170">
    <property type="entry name" value="GFO_IDH_MocA-like_dom"/>
</dbReference>
<feature type="domain" description="Gfo/Idh/MocA-like oxidoreductase N-terminal" evidence="1">
    <location>
        <begin position="38"/>
        <end position="156"/>
    </location>
</feature>
<dbReference type="Pfam" id="PF01408">
    <property type="entry name" value="GFO_IDH_MocA"/>
    <property type="match status" value="1"/>
</dbReference>
<dbReference type="EMBL" id="QNRQ01000017">
    <property type="protein sequence ID" value="RBP35439.1"/>
    <property type="molecule type" value="Genomic_DNA"/>
</dbReference>
<dbReference type="Pfam" id="PF22725">
    <property type="entry name" value="GFO_IDH_MocA_C3"/>
    <property type="match status" value="1"/>
</dbReference>
<evidence type="ECO:0000259" key="2">
    <source>
        <dbReference type="Pfam" id="PF22725"/>
    </source>
</evidence>
<dbReference type="PANTHER" id="PTHR43377">
    <property type="entry name" value="BILIVERDIN REDUCTASE A"/>
    <property type="match status" value="1"/>
</dbReference>
<dbReference type="Gene3D" id="3.40.50.720">
    <property type="entry name" value="NAD(P)-binding Rossmann-like Domain"/>
    <property type="match status" value="1"/>
</dbReference>
<accession>A0A366H0R3</accession>
<evidence type="ECO:0000313" key="3">
    <source>
        <dbReference type="EMBL" id="RBP35439.1"/>
    </source>
</evidence>
<sequence length="425" mass="46544">MISWRRNRRQIRKLLSMSTSDAAMTSLVEEPAAPHHPINLGIAGLGLAGALMVRAAQLDGGVSLVAAADPRAAPLKAFMHDFDANGYTNVQDLCKDEAVDVVYIGTPHQFHAEHAIAAAAAGKHIILEKPMALTLAECDAILEAVQRYGVCLVVGHTHAYDPGIRAMRRVIAAGHIGRVRMITTLNYTDFMYRPRRPEELDTDAGGGIVFNQIPHQIEIIRTLGGGKLRSVRASCGVLDPTRPTETIASAFWDFKDGTTATSVYSGADFFNSDEFHDWVDESGAPRDPQHASSRRKLKHYAGLSESEQRAQQFSYGALKLPLHAPMYQPHFGITILTCERGEMRSSPSGFTLYDEHGAHNFALSPSTGYEGIFNDLRLALSTGNSPRHDVHWGKASAEAMLALLQSARERKEVALTHQTAMPHDY</sequence>
<feature type="domain" description="GFO/IDH/MocA-like oxidoreductase" evidence="2">
    <location>
        <begin position="164"/>
        <end position="265"/>
    </location>
</feature>